<name>A0A6J1T4G1_FRAOC</name>
<evidence type="ECO:0000313" key="2">
    <source>
        <dbReference type="Proteomes" id="UP000504606"/>
    </source>
</evidence>
<proteinExistence type="predicted"/>
<feature type="chain" id="PRO_5027085763" evidence="1">
    <location>
        <begin position="26"/>
        <end position="132"/>
    </location>
</feature>
<dbReference type="OrthoDB" id="8192785at2759"/>
<evidence type="ECO:0000256" key="1">
    <source>
        <dbReference type="SAM" id="SignalP"/>
    </source>
</evidence>
<gene>
    <name evidence="3" type="primary">LOC113213097</name>
</gene>
<dbReference type="InterPro" id="IPR031734">
    <property type="entry name" value="MBF2"/>
</dbReference>
<reference evidence="3" key="1">
    <citation type="submission" date="2025-08" db="UniProtKB">
        <authorList>
            <consortium name="RefSeq"/>
        </authorList>
    </citation>
    <scope>IDENTIFICATION</scope>
    <source>
        <tissue evidence="3">Whole organism</tissue>
    </source>
</reference>
<dbReference type="RefSeq" id="XP_026287827.1">
    <property type="nucleotide sequence ID" value="XM_026432042.2"/>
</dbReference>
<dbReference type="KEGG" id="foc:113213097"/>
<dbReference type="PANTHER" id="PTHR37685">
    <property type="entry name" value="GEO11136P1-RELATED"/>
    <property type="match status" value="1"/>
</dbReference>
<organism evidence="2 3">
    <name type="scientific">Frankliniella occidentalis</name>
    <name type="common">Western flower thrips</name>
    <name type="synonym">Euthrips occidentalis</name>
    <dbReference type="NCBI Taxonomy" id="133901"/>
    <lineage>
        <taxon>Eukaryota</taxon>
        <taxon>Metazoa</taxon>
        <taxon>Ecdysozoa</taxon>
        <taxon>Arthropoda</taxon>
        <taxon>Hexapoda</taxon>
        <taxon>Insecta</taxon>
        <taxon>Pterygota</taxon>
        <taxon>Neoptera</taxon>
        <taxon>Paraneoptera</taxon>
        <taxon>Thysanoptera</taxon>
        <taxon>Terebrantia</taxon>
        <taxon>Thripoidea</taxon>
        <taxon>Thripidae</taxon>
        <taxon>Frankliniella</taxon>
    </lineage>
</organism>
<evidence type="ECO:0000313" key="3">
    <source>
        <dbReference type="RefSeq" id="XP_026287827.1"/>
    </source>
</evidence>
<dbReference type="Proteomes" id="UP000504606">
    <property type="component" value="Unplaced"/>
</dbReference>
<accession>A0A6J1T4G1</accession>
<dbReference type="GeneID" id="113213097"/>
<feature type="signal peptide" evidence="1">
    <location>
        <begin position="1"/>
        <end position="25"/>
    </location>
</feature>
<dbReference type="AlphaFoldDB" id="A0A6J1T4G1"/>
<keyword evidence="1" id="KW-0732">Signal</keyword>
<dbReference type="Pfam" id="PF15868">
    <property type="entry name" value="MBF2"/>
    <property type="match status" value="1"/>
</dbReference>
<protein>
    <submittedName>
        <fullName evidence="3">Uncharacterized protein LOC113213097</fullName>
    </submittedName>
</protein>
<sequence>MVATLRNSVLLAACCCLALSTLAVADVVLPQNQLGGSNDIVIGTCGSSDRILLQQTVRLESKWMKVVKEIVKYPGSGQGGLISCLLLQPLKTANIGQASVQAGGPGQRSAEVKVKSDRNHSVAWNVVIYGRY</sequence>
<keyword evidence="2" id="KW-1185">Reference proteome</keyword>
<dbReference type="PANTHER" id="PTHR37685:SF1">
    <property type="entry name" value="GEO11136P1-RELATED"/>
    <property type="match status" value="1"/>
</dbReference>